<dbReference type="EMBL" id="AMQM01002985">
    <property type="status" value="NOT_ANNOTATED_CDS"/>
    <property type="molecule type" value="Genomic_DNA"/>
</dbReference>
<evidence type="ECO:0000313" key="2">
    <source>
        <dbReference type="EnsemblMetazoa" id="HelroP168548"/>
    </source>
</evidence>
<accession>T1F0P8</accession>
<organism evidence="2 3">
    <name type="scientific">Helobdella robusta</name>
    <name type="common">Californian leech</name>
    <dbReference type="NCBI Taxonomy" id="6412"/>
    <lineage>
        <taxon>Eukaryota</taxon>
        <taxon>Metazoa</taxon>
        <taxon>Spiralia</taxon>
        <taxon>Lophotrochozoa</taxon>
        <taxon>Annelida</taxon>
        <taxon>Clitellata</taxon>
        <taxon>Hirudinea</taxon>
        <taxon>Rhynchobdellida</taxon>
        <taxon>Glossiphoniidae</taxon>
        <taxon>Helobdella</taxon>
    </lineage>
</organism>
<dbReference type="CTD" id="20202398"/>
<protein>
    <submittedName>
        <fullName evidence="1 2">Uncharacterized protein</fullName>
    </submittedName>
</protein>
<dbReference type="EnsemblMetazoa" id="HelroT168548">
    <property type="protein sequence ID" value="HelroP168548"/>
    <property type="gene ID" value="HelroG168548"/>
</dbReference>
<dbReference type="GeneID" id="20202398"/>
<proteinExistence type="predicted"/>
<evidence type="ECO:0000313" key="3">
    <source>
        <dbReference type="Proteomes" id="UP000015101"/>
    </source>
</evidence>
<reference evidence="3" key="1">
    <citation type="submission" date="2012-12" db="EMBL/GenBank/DDBJ databases">
        <authorList>
            <person name="Hellsten U."/>
            <person name="Grimwood J."/>
            <person name="Chapman J.A."/>
            <person name="Shapiro H."/>
            <person name="Aerts A."/>
            <person name="Otillar R.P."/>
            <person name="Terry A.Y."/>
            <person name="Boore J.L."/>
            <person name="Simakov O."/>
            <person name="Marletaz F."/>
            <person name="Cho S.-J."/>
            <person name="Edsinger-Gonzales E."/>
            <person name="Havlak P."/>
            <person name="Kuo D.-H."/>
            <person name="Larsson T."/>
            <person name="Lv J."/>
            <person name="Arendt D."/>
            <person name="Savage R."/>
            <person name="Osoegawa K."/>
            <person name="de Jong P."/>
            <person name="Lindberg D.R."/>
            <person name="Seaver E.C."/>
            <person name="Weisblat D.A."/>
            <person name="Putnam N.H."/>
            <person name="Grigoriev I.V."/>
            <person name="Rokhsar D.S."/>
        </authorList>
    </citation>
    <scope>NUCLEOTIDE SEQUENCE</scope>
</reference>
<dbReference type="InParanoid" id="T1F0P8"/>
<dbReference type="EMBL" id="KB095959">
    <property type="protein sequence ID" value="ESO09547.1"/>
    <property type="molecule type" value="Genomic_DNA"/>
</dbReference>
<dbReference type="HOGENOM" id="CLU_1742529_0_0_1"/>
<reference evidence="1 3" key="2">
    <citation type="journal article" date="2013" name="Nature">
        <title>Insights into bilaterian evolution from three spiralian genomes.</title>
        <authorList>
            <person name="Simakov O."/>
            <person name="Marletaz F."/>
            <person name="Cho S.J."/>
            <person name="Edsinger-Gonzales E."/>
            <person name="Havlak P."/>
            <person name="Hellsten U."/>
            <person name="Kuo D.H."/>
            <person name="Larsson T."/>
            <person name="Lv J."/>
            <person name="Arendt D."/>
            <person name="Savage R."/>
            <person name="Osoegawa K."/>
            <person name="de Jong P."/>
            <person name="Grimwood J."/>
            <person name="Chapman J.A."/>
            <person name="Shapiro H."/>
            <person name="Aerts A."/>
            <person name="Otillar R.P."/>
            <person name="Terry A.Y."/>
            <person name="Boore J.L."/>
            <person name="Grigoriev I.V."/>
            <person name="Lindberg D.R."/>
            <person name="Seaver E.C."/>
            <person name="Weisblat D.A."/>
            <person name="Putnam N.H."/>
            <person name="Rokhsar D.S."/>
        </authorList>
    </citation>
    <scope>NUCLEOTIDE SEQUENCE</scope>
</reference>
<keyword evidence="3" id="KW-1185">Reference proteome</keyword>
<dbReference type="KEGG" id="hro:HELRODRAFT_168548"/>
<gene>
    <name evidence="2" type="primary">20202398</name>
    <name evidence="1" type="ORF">HELRODRAFT_168548</name>
</gene>
<sequence length="150" mass="16382">MKFKISNIGICIKTHVGKIWTIRTRQERLLKKTGVGFGGSDIFEKSSEANDTVGGGGAGLLAVLAFALDGNKLDELSPKNDVDESEVAGEVGWQDSTENGGTKLSLNKLSYAVWLLLEELLFATFEPKSMMSANINNLLTRFFNLPSIRK</sequence>
<dbReference type="AlphaFoldDB" id="T1F0P8"/>
<dbReference type="RefSeq" id="XP_009012640.1">
    <property type="nucleotide sequence ID" value="XM_009014392.1"/>
</dbReference>
<evidence type="ECO:0000313" key="1">
    <source>
        <dbReference type="EMBL" id="ESO09547.1"/>
    </source>
</evidence>
<name>T1F0P8_HELRO</name>
<reference evidence="2" key="3">
    <citation type="submission" date="2015-06" db="UniProtKB">
        <authorList>
            <consortium name="EnsemblMetazoa"/>
        </authorList>
    </citation>
    <scope>IDENTIFICATION</scope>
</reference>
<dbReference type="Proteomes" id="UP000015101">
    <property type="component" value="Unassembled WGS sequence"/>
</dbReference>